<dbReference type="GO" id="GO:0004843">
    <property type="term" value="F:cysteine-type deubiquitinase activity"/>
    <property type="evidence" value="ECO:0007669"/>
    <property type="project" value="InterPro"/>
</dbReference>
<dbReference type="Gene3D" id="3.90.70.10">
    <property type="entry name" value="Cysteine proteinases"/>
    <property type="match status" value="1"/>
</dbReference>
<sequence>MGASCIFCALKHIFQQFQYSKDEALPPTLLRSALAEAFHEQSRFQLGLMDDAAECFENILMRIHVHIGNTMREDVCTAPHCIPHQKFGMSLVEQCVCSCGATSEPLPFIEMVHYVSASALRIEDEVMRARYGTSD</sequence>
<dbReference type="PANTHER" id="PTHR22975:SF9">
    <property type="entry name" value="ECHINUS SPLICE FORM 3"/>
    <property type="match status" value="1"/>
</dbReference>
<dbReference type="Proteomes" id="UP000008144">
    <property type="component" value="Unassembled WGS sequence"/>
</dbReference>
<proteinExistence type="predicted"/>
<protein>
    <recommendedName>
        <fullName evidence="3">Peptidase C19 ubiquitin carboxyl-terminal hydrolase domain-containing protein</fullName>
    </recommendedName>
</protein>
<organism evidence="4 5">
    <name type="scientific">Ciona intestinalis</name>
    <name type="common">Transparent sea squirt</name>
    <name type="synonym">Ascidia intestinalis</name>
    <dbReference type="NCBI Taxonomy" id="7719"/>
    <lineage>
        <taxon>Eukaryota</taxon>
        <taxon>Metazoa</taxon>
        <taxon>Chordata</taxon>
        <taxon>Tunicata</taxon>
        <taxon>Ascidiacea</taxon>
        <taxon>Phlebobranchia</taxon>
        <taxon>Cionidae</taxon>
        <taxon>Ciona</taxon>
    </lineage>
</organism>
<evidence type="ECO:0000256" key="2">
    <source>
        <dbReference type="ARBA" id="ARBA00022801"/>
    </source>
</evidence>
<reference evidence="4" key="3">
    <citation type="submission" date="2025-09" db="UniProtKB">
        <authorList>
            <consortium name="Ensembl"/>
        </authorList>
    </citation>
    <scope>IDENTIFICATION</scope>
</reference>
<reference evidence="5" key="1">
    <citation type="journal article" date="2002" name="Science">
        <title>The draft genome of Ciona intestinalis: insights into chordate and vertebrate origins.</title>
        <authorList>
            <person name="Dehal P."/>
            <person name="Satou Y."/>
            <person name="Campbell R.K."/>
            <person name="Chapman J."/>
            <person name="Degnan B."/>
            <person name="De Tomaso A."/>
            <person name="Davidson B."/>
            <person name="Di Gregorio A."/>
            <person name="Gelpke M."/>
            <person name="Goodstein D.M."/>
            <person name="Harafuji N."/>
            <person name="Hastings K.E."/>
            <person name="Ho I."/>
            <person name="Hotta K."/>
            <person name="Huang W."/>
            <person name="Kawashima T."/>
            <person name="Lemaire P."/>
            <person name="Martinez D."/>
            <person name="Meinertzhagen I.A."/>
            <person name="Necula S."/>
            <person name="Nonaka M."/>
            <person name="Putnam N."/>
            <person name="Rash S."/>
            <person name="Saiga H."/>
            <person name="Satake M."/>
            <person name="Terry A."/>
            <person name="Yamada L."/>
            <person name="Wang H.G."/>
            <person name="Awazu S."/>
            <person name="Azumi K."/>
            <person name="Boore J."/>
            <person name="Branno M."/>
            <person name="Chin-Bow S."/>
            <person name="DeSantis R."/>
            <person name="Doyle S."/>
            <person name="Francino P."/>
            <person name="Keys D.N."/>
            <person name="Haga S."/>
            <person name="Hayashi H."/>
            <person name="Hino K."/>
            <person name="Imai K.S."/>
            <person name="Inaba K."/>
            <person name="Kano S."/>
            <person name="Kobayashi K."/>
            <person name="Kobayashi M."/>
            <person name="Lee B.I."/>
            <person name="Makabe K.W."/>
            <person name="Manohar C."/>
            <person name="Matassi G."/>
            <person name="Medina M."/>
            <person name="Mochizuki Y."/>
            <person name="Mount S."/>
            <person name="Morishita T."/>
            <person name="Miura S."/>
            <person name="Nakayama A."/>
            <person name="Nishizaka S."/>
            <person name="Nomoto H."/>
            <person name="Ohta F."/>
            <person name="Oishi K."/>
            <person name="Rigoutsos I."/>
            <person name="Sano M."/>
            <person name="Sasaki A."/>
            <person name="Sasakura Y."/>
            <person name="Shoguchi E."/>
            <person name="Shin-i T."/>
            <person name="Spagnuolo A."/>
            <person name="Stainier D."/>
            <person name="Suzuki M.M."/>
            <person name="Tassy O."/>
            <person name="Takatori N."/>
            <person name="Tokuoka M."/>
            <person name="Yagi K."/>
            <person name="Yoshizaki F."/>
            <person name="Wada S."/>
            <person name="Zhang C."/>
            <person name="Hyatt P.D."/>
            <person name="Larimer F."/>
            <person name="Detter C."/>
            <person name="Doggett N."/>
            <person name="Glavina T."/>
            <person name="Hawkins T."/>
            <person name="Richardson P."/>
            <person name="Lucas S."/>
            <person name="Kohara Y."/>
            <person name="Levine M."/>
            <person name="Satoh N."/>
            <person name="Rokhsar D.S."/>
        </authorList>
    </citation>
    <scope>NUCLEOTIDE SEQUENCE [LARGE SCALE GENOMIC DNA]</scope>
</reference>
<dbReference type="InterPro" id="IPR052398">
    <property type="entry name" value="Ubiquitin_hydrolase_53/54"/>
</dbReference>
<dbReference type="HOGENOM" id="CLU_156260_0_0_1"/>
<dbReference type="Ensembl" id="ENSCINT00000000491.3">
    <property type="protein sequence ID" value="ENSCINP00000000491.3"/>
    <property type="gene ID" value="ENSCING00000000269.3"/>
</dbReference>
<keyword evidence="5" id="KW-1185">Reference proteome</keyword>
<evidence type="ECO:0000313" key="5">
    <source>
        <dbReference type="Proteomes" id="UP000008144"/>
    </source>
</evidence>
<dbReference type="OMA" id="CALKHIF"/>
<dbReference type="GeneTree" id="ENSGT00940000155571"/>
<dbReference type="Pfam" id="PF00443">
    <property type="entry name" value="UCH"/>
    <property type="match status" value="1"/>
</dbReference>
<dbReference type="InParanoid" id="F7BMA1"/>
<evidence type="ECO:0000313" key="4">
    <source>
        <dbReference type="Ensembl" id="ENSCINP00000000491.3"/>
    </source>
</evidence>
<dbReference type="GO" id="GO:0016579">
    <property type="term" value="P:protein deubiquitination"/>
    <property type="evidence" value="ECO:0007669"/>
    <property type="project" value="InterPro"/>
</dbReference>
<reference evidence="4" key="2">
    <citation type="submission" date="2025-08" db="UniProtKB">
        <authorList>
            <consortium name="Ensembl"/>
        </authorList>
    </citation>
    <scope>IDENTIFICATION</scope>
</reference>
<evidence type="ECO:0000256" key="1">
    <source>
        <dbReference type="ARBA" id="ARBA00022786"/>
    </source>
</evidence>
<dbReference type="InterPro" id="IPR038765">
    <property type="entry name" value="Papain-like_cys_pep_sf"/>
</dbReference>
<name>F7BMA1_CIOIN</name>
<dbReference type="AlphaFoldDB" id="F7BMA1"/>
<keyword evidence="2" id="KW-0378">Hydrolase</keyword>
<keyword evidence="1" id="KW-0833">Ubl conjugation pathway</keyword>
<evidence type="ECO:0000259" key="3">
    <source>
        <dbReference type="Pfam" id="PF00443"/>
    </source>
</evidence>
<accession>F7BMA1</accession>
<feature type="domain" description="Peptidase C19 ubiquitin carboxyl-terminal hydrolase" evidence="3">
    <location>
        <begin position="6"/>
        <end position="98"/>
    </location>
</feature>
<dbReference type="PANTHER" id="PTHR22975">
    <property type="entry name" value="UBIQUITIN SPECIFIC PROTEINASE"/>
    <property type="match status" value="1"/>
</dbReference>
<dbReference type="InterPro" id="IPR001394">
    <property type="entry name" value="Peptidase_C19_UCH"/>
</dbReference>
<dbReference type="SUPFAM" id="SSF54001">
    <property type="entry name" value="Cysteine proteinases"/>
    <property type="match status" value="1"/>
</dbReference>